<organism evidence="2 3">
    <name type="scientific">Sphingomonas sanguinis</name>
    <dbReference type="NCBI Taxonomy" id="33051"/>
    <lineage>
        <taxon>Bacteria</taxon>
        <taxon>Pseudomonadati</taxon>
        <taxon>Pseudomonadota</taxon>
        <taxon>Alphaproteobacteria</taxon>
        <taxon>Sphingomonadales</taxon>
        <taxon>Sphingomonadaceae</taxon>
        <taxon>Sphingomonas</taxon>
    </lineage>
</organism>
<feature type="transmembrane region" description="Helical" evidence="1">
    <location>
        <begin position="20"/>
        <end position="40"/>
    </location>
</feature>
<accession>A0A7Y7QZ95</accession>
<name>A0A7Y7QZ95_9SPHN</name>
<dbReference type="Proteomes" id="UP000531581">
    <property type="component" value="Unassembled WGS sequence"/>
</dbReference>
<gene>
    <name evidence="2" type="ORF">HLV41_19380</name>
</gene>
<keyword evidence="1" id="KW-1133">Transmembrane helix</keyword>
<keyword evidence="1" id="KW-0812">Transmembrane</keyword>
<dbReference type="AlphaFoldDB" id="A0A7Y7QZ95"/>
<keyword evidence="1" id="KW-0472">Membrane</keyword>
<protein>
    <submittedName>
        <fullName evidence="2">Uncharacterized protein</fullName>
    </submittedName>
</protein>
<evidence type="ECO:0000313" key="3">
    <source>
        <dbReference type="Proteomes" id="UP000531581"/>
    </source>
</evidence>
<dbReference type="RefSeq" id="WP_170171765.1">
    <property type="nucleotide sequence ID" value="NZ_JABEOW010000046.1"/>
</dbReference>
<evidence type="ECO:0000256" key="1">
    <source>
        <dbReference type="SAM" id="Phobius"/>
    </source>
</evidence>
<sequence length="120" mass="12711">MVGSALGSGPFGEFFAIDWLQLVAGLPITLASGLLILAIMKRFIGQTDDHGVGAAGVIIMVASGFAAIVYLLGFACIYTGLMWEGAFPHRLPENLLGSVLFFLLGLAVYAFPKVLDRIHA</sequence>
<feature type="transmembrane region" description="Helical" evidence="1">
    <location>
        <begin position="52"/>
        <end position="83"/>
    </location>
</feature>
<evidence type="ECO:0000313" key="2">
    <source>
        <dbReference type="EMBL" id="NVP33201.1"/>
    </source>
</evidence>
<feature type="transmembrane region" description="Helical" evidence="1">
    <location>
        <begin position="95"/>
        <end position="115"/>
    </location>
</feature>
<dbReference type="EMBL" id="JABYQV010000028">
    <property type="protein sequence ID" value="NVP33201.1"/>
    <property type="molecule type" value="Genomic_DNA"/>
</dbReference>
<proteinExistence type="predicted"/>
<reference evidence="2 3" key="1">
    <citation type="submission" date="2020-05" db="EMBL/GenBank/DDBJ databases">
        <title>Draft Genome Sequences of Sphingomonas sp. Isolated from the International Space Station.</title>
        <authorList>
            <person name="Bijlani S."/>
            <person name="Singh N.K."/>
            <person name="Mason C.E."/>
            <person name="Wang C.C."/>
            <person name="Venkateswaran K."/>
        </authorList>
    </citation>
    <scope>NUCLEOTIDE SEQUENCE [LARGE SCALE GENOMIC DNA]</scope>
    <source>
        <strain evidence="2">ISS-IIF7SWP</strain>
    </source>
</reference>
<comment type="caution">
    <text evidence="2">The sequence shown here is derived from an EMBL/GenBank/DDBJ whole genome shotgun (WGS) entry which is preliminary data.</text>
</comment>